<protein>
    <submittedName>
        <fullName evidence="2">Hemerythrin domain-containing protein</fullName>
    </submittedName>
</protein>
<comment type="caution">
    <text evidence="2">The sequence shown here is derived from an EMBL/GenBank/DDBJ whole genome shotgun (WGS) entry which is preliminary data.</text>
</comment>
<dbReference type="EMBL" id="JBGEHV010000033">
    <property type="protein sequence ID" value="MEY8041230.1"/>
    <property type="molecule type" value="Genomic_DNA"/>
</dbReference>
<evidence type="ECO:0000313" key="2">
    <source>
        <dbReference type="EMBL" id="MEY8041230.1"/>
    </source>
</evidence>
<evidence type="ECO:0000313" key="3">
    <source>
        <dbReference type="Proteomes" id="UP001564626"/>
    </source>
</evidence>
<name>A0ABV4CJG6_9PSEU</name>
<keyword evidence="3" id="KW-1185">Reference proteome</keyword>
<feature type="domain" description="Hemerythrin-like" evidence="1">
    <location>
        <begin position="5"/>
        <end position="118"/>
    </location>
</feature>
<dbReference type="PANTHER" id="PTHR35585:SF1">
    <property type="entry name" value="HHE DOMAIN PROTEIN (AFU_ORTHOLOGUE AFUA_4G00730)"/>
    <property type="match status" value="1"/>
</dbReference>
<accession>A0ABV4CJG6</accession>
<dbReference type="Proteomes" id="UP001564626">
    <property type="component" value="Unassembled WGS sequence"/>
</dbReference>
<reference evidence="2 3" key="1">
    <citation type="submission" date="2024-08" db="EMBL/GenBank/DDBJ databases">
        <title>Genome mining of Saccharopolyspora cebuensis PGLac3 from Nigerian medicinal plant.</title>
        <authorList>
            <person name="Ezeobiora C.E."/>
            <person name="Igbokwe N.H."/>
            <person name="Amin D.H."/>
            <person name="Mendie U.E."/>
        </authorList>
    </citation>
    <scope>NUCLEOTIDE SEQUENCE [LARGE SCALE GENOMIC DNA]</scope>
    <source>
        <strain evidence="2 3">PGLac3</strain>
    </source>
</reference>
<dbReference type="Pfam" id="PF01814">
    <property type="entry name" value="Hemerythrin"/>
    <property type="match status" value="1"/>
</dbReference>
<evidence type="ECO:0000259" key="1">
    <source>
        <dbReference type="Pfam" id="PF01814"/>
    </source>
</evidence>
<dbReference type="PANTHER" id="PTHR35585">
    <property type="entry name" value="HHE DOMAIN PROTEIN (AFU_ORTHOLOGUE AFUA_4G00730)"/>
    <property type="match status" value="1"/>
</dbReference>
<dbReference type="Gene3D" id="1.20.120.520">
    <property type="entry name" value="nmb1532 protein domain like"/>
    <property type="match status" value="1"/>
</dbReference>
<organism evidence="2 3">
    <name type="scientific">Saccharopolyspora cebuensis</name>
    <dbReference type="NCBI Taxonomy" id="418759"/>
    <lineage>
        <taxon>Bacteria</taxon>
        <taxon>Bacillati</taxon>
        <taxon>Actinomycetota</taxon>
        <taxon>Actinomycetes</taxon>
        <taxon>Pseudonocardiales</taxon>
        <taxon>Pseudonocardiaceae</taxon>
        <taxon>Saccharopolyspora</taxon>
    </lineage>
</organism>
<sequence length="164" mass="18159">MDTDVVELILADHRRFEDLFRELRSSEGDRRTALAELAGLLVAHAEAEETQVYPALRRLGAADGEEVEHGSEEHDEGHRALLALLEVGEPGGSGWDEALEELSGAITHHLDEEERTLLNDARERLTRDRRGALGAEFARMRARLLDSGCGGVEQVRELVRRAGS</sequence>
<dbReference type="RefSeq" id="WP_345366937.1">
    <property type="nucleotide sequence ID" value="NZ_BAABII010000017.1"/>
</dbReference>
<dbReference type="InterPro" id="IPR012312">
    <property type="entry name" value="Hemerythrin-like"/>
</dbReference>
<gene>
    <name evidence="2" type="ORF">AB8O55_17645</name>
</gene>
<proteinExistence type="predicted"/>